<evidence type="ECO:0000259" key="5">
    <source>
        <dbReference type="Pfam" id="PF10355"/>
    </source>
</evidence>
<gene>
    <name evidence="6" type="primary">SPOSA6832_01026</name>
</gene>
<feature type="region of interest" description="Disordered" evidence="1">
    <location>
        <begin position="452"/>
        <end position="565"/>
    </location>
</feature>
<feature type="compositionally biased region" description="Gly residues" evidence="1">
    <location>
        <begin position="499"/>
        <end position="510"/>
    </location>
</feature>
<feature type="domain" description="DUF2427" evidence="4">
    <location>
        <begin position="34"/>
        <end position="131"/>
    </location>
</feature>
<evidence type="ECO:0000256" key="2">
    <source>
        <dbReference type="SAM" id="Phobius"/>
    </source>
</evidence>
<evidence type="ECO:0000256" key="1">
    <source>
        <dbReference type="SAM" id="MobiDB-lite"/>
    </source>
</evidence>
<feature type="transmembrane region" description="Helical" evidence="2">
    <location>
        <begin position="253"/>
        <end position="271"/>
    </location>
</feature>
<dbReference type="PANTHER" id="PTHR31685">
    <property type="entry name" value="INTEGRAL MEMBRANE PROTEIN (AFU_ORTHOLOGUE AFUA_6G12730)-RELATED"/>
    <property type="match status" value="1"/>
</dbReference>
<feature type="domain" description="Protein YTP1-like C-terminal" evidence="5">
    <location>
        <begin position="157"/>
        <end position="401"/>
    </location>
</feature>
<evidence type="ECO:0000313" key="6">
    <source>
        <dbReference type="EMBL" id="CEQ39500.1"/>
    </source>
</evidence>
<proteinExistence type="predicted"/>
<feature type="transmembrane region" description="Helical" evidence="2">
    <location>
        <begin position="217"/>
        <end position="233"/>
    </location>
</feature>
<dbReference type="InterPro" id="IPR018825">
    <property type="entry name" value="DUF2427"/>
</dbReference>
<keyword evidence="2" id="KW-0812">Transmembrane</keyword>
<feature type="compositionally biased region" description="Basic and acidic residues" evidence="1">
    <location>
        <begin position="555"/>
        <end position="565"/>
    </location>
</feature>
<feature type="transmembrane region" description="Helical" evidence="2">
    <location>
        <begin position="114"/>
        <end position="132"/>
    </location>
</feature>
<name>A0A0D6EIR7_SPOSA</name>
<feature type="signal peptide" evidence="3">
    <location>
        <begin position="1"/>
        <end position="22"/>
    </location>
</feature>
<feature type="transmembrane region" description="Helical" evidence="2">
    <location>
        <begin position="278"/>
        <end position="295"/>
    </location>
</feature>
<sequence>MPSIRRAAVVLSLLAFALGVAAHEHHEVETGPYEQNFTNEEPLDTVIKWHIGIQIFCWGILFPVGMVLGITRSRFHVPLQTLTIVLTLAGNFLGHHHGGRGFHMTAHAHFAGYLWWYLMMQTAFGVFLKLHVMEGTKVRRGVVIAHGIVGKSFPVVGWVQMIFGGIASLGFCFGEHFGQCLAHFIMGSAFIGYAMILLLMLRVGAGFLARKKMSQEYLDSWVIMLWGIVNTFTEHNFFPSSATASWSHKDMQHVSLGVLWWAGGALGVWMGRNAKRNVMPAIIIAMTGFAMANHGQALEFSTSVHKLFGASLMAAGGARIIEICFVLKDEPTPPTSAHQGPRAFQHLTPFLLVLSGLTFLSATEEQMIWVAGSGMDSTTYANILFSGAFAIYLAGVAMVDLYQAEQRRREKAQDARERNADPEQGGSFGRGGGRGRSWIGMSLPAIAAGLLSNFPSPGQRPDGEERFSSAAGRANGHLRSDTADYESMPLTAGRESVDVGGGASGSGSGGSIESVALERRDGARARTEADRRTAGSEETVFEVGEYEDDGGDGYWEEKDAAVRRT</sequence>
<evidence type="ECO:0000259" key="4">
    <source>
        <dbReference type="Pfam" id="PF10348"/>
    </source>
</evidence>
<evidence type="ECO:0000313" key="7">
    <source>
        <dbReference type="Proteomes" id="UP000243876"/>
    </source>
</evidence>
<dbReference type="InterPro" id="IPR018827">
    <property type="entry name" value="YTP1_C"/>
</dbReference>
<feature type="compositionally biased region" description="Basic and acidic residues" evidence="1">
    <location>
        <begin position="516"/>
        <end position="535"/>
    </location>
</feature>
<dbReference type="EMBL" id="CENE01000003">
    <property type="protein sequence ID" value="CEQ39500.1"/>
    <property type="molecule type" value="Genomic_DNA"/>
</dbReference>
<accession>A0A0D6EIR7</accession>
<feature type="non-terminal residue" evidence="6">
    <location>
        <position position="1"/>
    </location>
</feature>
<protein>
    <submittedName>
        <fullName evidence="6">SPOSA6832_01026-mRNA-1:cds</fullName>
    </submittedName>
</protein>
<evidence type="ECO:0000256" key="3">
    <source>
        <dbReference type="SAM" id="SignalP"/>
    </source>
</evidence>
<feature type="transmembrane region" description="Helical" evidence="2">
    <location>
        <begin position="383"/>
        <end position="402"/>
    </location>
</feature>
<feature type="compositionally biased region" description="Basic and acidic residues" evidence="1">
    <location>
        <begin position="410"/>
        <end position="421"/>
    </location>
</feature>
<dbReference type="AlphaFoldDB" id="A0A0D6EIR7"/>
<dbReference type="PANTHER" id="PTHR31685:SF2">
    <property type="entry name" value="PROTEIN YTP1"/>
    <property type="match status" value="1"/>
</dbReference>
<feature type="transmembrane region" description="Helical" evidence="2">
    <location>
        <begin position="183"/>
        <end position="205"/>
    </location>
</feature>
<organism evidence="6 7">
    <name type="scientific">Sporidiobolus salmonicolor</name>
    <name type="common">Yeast-like fungus</name>
    <name type="synonym">Sporobolomyces salmonicolor</name>
    <dbReference type="NCBI Taxonomy" id="5005"/>
    <lineage>
        <taxon>Eukaryota</taxon>
        <taxon>Fungi</taxon>
        <taxon>Dikarya</taxon>
        <taxon>Basidiomycota</taxon>
        <taxon>Pucciniomycotina</taxon>
        <taxon>Microbotryomycetes</taxon>
        <taxon>Sporidiobolales</taxon>
        <taxon>Sporidiobolaceae</taxon>
        <taxon>Sporobolomyces</taxon>
    </lineage>
</organism>
<dbReference type="CDD" id="cd08760">
    <property type="entry name" value="Cyt_b561_FRRS1_like"/>
    <property type="match status" value="1"/>
</dbReference>
<keyword evidence="2" id="KW-1133">Transmembrane helix</keyword>
<dbReference type="Pfam" id="PF10348">
    <property type="entry name" value="DUF2427"/>
    <property type="match status" value="1"/>
</dbReference>
<keyword evidence="2" id="KW-0472">Membrane</keyword>
<keyword evidence="7" id="KW-1185">Reference proteome</keyword>
<reference evidence="7" key="1">
    <citation type="submission" date="2015-02" db="EMBL/GenBank/DDBJ databases">
        <authorList>
            <person name="Gon?alves P."/>
        </authorList>
    </citation>
    <scope>NUCLEOTIDE SEQUENCE [LARGE SCALE GENOMIC DNA]</scope>
</reference>
<dbReference type="Pfam" id="PF10355">
    <property type="entry name" value="Ytp1"/>
    <property type="match status" value="1"/>
</dbReference>
<dbReference type="OrthoDB" id="4137487at2759"/>
<feature type="transmembrane region" description="Helical" evidence="2">
    <location>
        <begin position="46"/>
        <end position="68"/>
    </location>
</feature>
<feature type="region of interest" description="Disordered" evidence="1">
    <location>
        <begin position="410"/>
        <end position="433"/>
    </location>
</feature>
<feature type="chain" id="PRO_5002303251" evidence="3">
    <location>
        <begin position="23"/>
        <end position="565"/>
    </location>
</feature>
<keyword evidence="3" id="KW-0732">Signal</keyword>
<dbReference type="Proteomes" id="UP000243876">
    <property type="component" value="Unassembled WGS sequence"/>
</dbReference>
<feature type="transmembrane region" description="Helical" evidence="2">
    <location>
        <begin position="75"/>
        <end position="94"/>
    </location>
</feature>